<keyword evidence="2" id="KW-1185">Reference proteome</keyword>
<feature type="non-terminal residue" evidence="1">
    <location>
        <position position="1"/>
    </location>
</feature>
<feature type="non-terminal residue" evidence="1">
    <location>
        <position position="131"/>
    </location>
</feature>
<organism evidence="1 2">
    <name type="scientific">Reticulomyxa filosa</name>
    <dbReference type="NCBI Taxonomy" id="46433"/>
    <lineage>
        <taxon>Eukaryota</taxon>
        <taxon>Sar</taxon>
        <taxon>Rhizaria</taxon>
        <taxon>Retaria</taxon>
        <taxon>Foraminifera</taxon>
        <taxon>Monothalamids</taxon>
        <taxon>Reticulomyxidae</taxon>
        <taxon>Reticulomyxa</taxon>
    </lineage>
</organism>
<gene>
    <name evidence="1" type="ORF">RFI_19974</name>
</gene>
<reference evidence="1 2" key="1">
    <citation type="journal article" date="2013" name="Curr. Biol.">
        <title>The Genome of the Foraminiferan Reticulomyxa filosa.</title>
        <authorList>
            <person name="Glockner G."/>
            <person name="Hulsmann N."/>
            <person name="Schleicher M."/>
            <person name="Noegel A.A."/>
            <person name="Eichinger L."/>
            <person name="Gallinger C."/>
            <person name="Pawlowski J."/>
            <person name="Sierra R."/>
            <person name="Euteneuer U."/>
            <person name="Pillet L."/>
            <person name="Moustafa A."/>
            <person name="Platzer M."/>
            <person name="Groth M."/>
            <person name="Szafranski K."/>
            <person name="Schliwa M."/>
        </authorList>
    </citation>
    <scope>NUCLEOTIDE SEQUENCE [LARGE SCALE GENOMIC DNA]</scope>
</reference>
<comment type="caution">
    <text evidence="1">The sequence shown here is derived from an EMBL/GenBank/DDBJ whole genome shotgun (WGS) entry which is preliminary data.</text>
</comment>
<dbReference type="AlphaFoldDB" id="X6MTR3"/>
<evidence type="ECO:0000313" key="1">
    <source>
        <dbReference type="EMBL" id="ETO17348.1"/>
    </source>
</evidence>
<name>X6MTR3_RETFI</name>
<accession>X6MTR3</accession>
<protein>
    <submittedName>
        <fullName evidence="1">Uncharacterized protein</fullName>
    </submittedName>
</protein>
<dbReference type="EMBL" id="ASPP01016823">
    <property type="protein sequence ID" value="ETO17348.1"/>
    <property type="molecule type" value="Genomic_DNA"/>
</dbReference>
<dbReference type="Proteomes" id="UP000023152">
    <property type="component" value="Unassembled WGS sequence"/>
</dbReference>
<sequence length="131" mass="15157">SFTESANSSSPLSVNLSNSLNHDGYLYFHEIIDKNFCLEVYKSIKKELGEKIENKSDEDISNNDDNNNGYGFTFQEEPSSSFSMQTKNLMERFQDIVVDKLKELIKPKLICVPKGWDDTLYGRYKKKSFFT</sequence>
<evidence type="ECO:0000313" key="2">
    <source>
        <dbReference type="Proteomes" id="UP000023152"/>
    </source>
</evidence>
<proteinExistence type="predicted"/>